<reference evidence="2" key="1">
    <citation type="submission" date="2025-08" db="UniProtKB">
        <authorList>
            <consortium name="RefSeq"/>
        </authorList>
    </citation>
    <scope>IDENTIFICATION</scope>
</reference>
<dbReference type="GeneID" id="106125494"/>
<dbReference type="AlphaFoldDB" id="A0AAJ6ZS35"/>
<feature type="chain" id="PRO_5042495670" evidence="1">
    <location>
        <begin position="23"/>
        <end position="292"/>
    </location>
</feature>
<dbReference type="Proteomes" id="UP000694872">
    <property type="component" value="Unplaced"/>
</dbReference>
<evidence type="ECO:0000313" key="2">
    <source>
        <dbReference type="RefSeq" id="XP_013178176.1"/>
    </source>
</evidence>
<dbReference type="KEGG" id="pxu:106125494"/>
<organism evidence="2">
    <name type="scientific">Papilio xuthus</name>
    <name type="common">Asian swallowtail butterfly</name>
    <dbReference type="NCBI Taxonomy" id="66420"/>
    <lineage>
        <taxon>Eukaryota</taxon>
        <taxon>Metazoa</taxon>
        <taxon>Ecdysozoa</taxon>
        <taxon>Arthropoda</taxon>
        <taxon>Hexapoda</taxon>
        <taxon>Insecta</taxon>
        <taxon>Pterygota</taxon>
        <taxon>Neoptera</taxon>
        <taxon>Endopterygota</taxon>
        <taxon>Lepidoptera</taxon>
        <taxon>Glossata</taxon>
        <taxon>Ditrysia</taxon>
        <taxon>Papilionoidea</taxon>
        <taxon>Papilionidae</taxon>
        <taxon>Papilioninae</taxon>
        <taxon>Papilio</taxon>
    </lineage>
</organism>
<evidence type="ECO:0000256" key="1">
    <source>
        <dbReference type="SAM" id="SignalP"/>
    </source>
</evidence>
<feature type="signal peptide" evidence="1">
    <location>
        <begin position="1"/>
        <end position="22"/>
    </location>
</feature>
<keyword evidence="1" id="KW-0732">Signal</keyword>
<dbReference type="RefSeq" id="XP_013178176.1">
    <property type="nucleotide sequence ID" value="XM_013322722.1"/>
</dbReference>
<sequence length="292" mass="34122">MNFNFIYEVTFAFIIIMNKALATYNKDVVCVIDVGEKPVCRTFIKSSRRTVTTNNDPVYDPYIPRTNAEYYICPEFNCTKITLRSITEVTSPKLNLKCCFSEKTFECEKIRYNYLKNVDKLLFLSEAIPDKIYFMVDCFIYSDGGRICHRNNGFNSHAVLVDLSTVARRNEENILSQDEFLCEEDVGNEILCDLNIYVPYADGLEHKQFIKNNNNVLLKTGRDLLVMKYECRGSWCGFAASTRTRRTFMRRERYEPPGGHVYRCFSAKGQQVCKRLPFEGRHAYRERGWRSQ</sequence>
<proteinExistence type="predicted"/>
<protein>
    <submittedName>
        <fullName evidence="2">Uncharacterized protein LOC106125494</fullName>
    </submittedName>
</protein>
<gene>
    <name evidence="2" type="primary">LOC106125494</name>
</gene>
<accession>A0AAJ6ZS35</accession>
<name>A0AAJ6ZS35_PAPXU</name>